<dbReference type="GO" id="GO:0008290">
    <property type="term" value="C:F-actin capping protein complex"/>
    <property type="evidence" value="ECO:0007669"/>
    <property type="project" value="UniProtKB-UniRule"/>
</dbReference>
<dbReference type="InterPro" id="IPR043175">
    <property type="entry name" value="CAPZB_N"/>
</dbReference>
<evidence type="ECO:0000256" key="8">
    <source>
        <dbReference type="SAM" id="Phobius"/>
    </source>
</evidence>
<feature type="transmembrane region" description="Helical" evidence="8">
    <location>
        <begin position="254"/>
        <end position="273"/>
    </location>
</feature>
<dbReference type="OrthoDB" id="9979678at2759"/>
<name>A0A813EHE4_POLGL</name>
<dbReference type="Pfam" id="PF01115">
    <property type="entry name" value="F_actin_cap_B"/>
    <property type="match status" value="1"/>
</dbReference>
<dbReference type="PANTHER" id="PTHR10619:SF0">
    <property type="entry name" value="F-ACTIN-CAPPING PROTEIN SUBUNIT BETA ISOFORMS 1 AND 2"/>
    <property type="match status" value="1"/>
</dbReference>
<dbReference type="Gene3D" id="3.90.1150.210">
    <property type="entry name" value="F-actin capping protein, beta subunit"/>
    <property type="match status" value="1"/>
</dbReference>
<keyword evidence="8" id="KW-1133">Transmembrane helix</keyword>
<evidence type="ECO:0000256" key="7">
    <source>
        <dbReference type="RuleBase" id="RU365078"/>
    </source>
</evidence>
<keyword evidence="6 7" id="KW-0206">Cytoskeleton</keyword>
<dbReference type="PANTHER" id="PTHR10619">
    <property type="entry name" value="F-ACTIN-CAPPING PROTEIN SUBUNIT BETA"/>
    <property type="match status" value="1"/>
</dbReference>
<proteinExistence type="inferred from homology"/>
<dbReference type="EMBL" id="CAJNNV010010208">
    <property type="protein sequence ID" value="CAE8598355.1"/>
    <property type="molecule type" value="Genomic_DNA"/>
</dbReference>
<gene>
    <name evidence="9" type="ORF">PGLA1383_LOCUS16765</name>
</gene>
<comment type="similarity">
    <text evidence="2 7">Belongs to the F-actin-capping protein beta subunit family.</text>
</comment>
<dbReference type="GO" id="GO:0051015">
    <property type="term" value="F:actin filament binding"/>
    <property type="evidence" value="ECO:0007669"/>
    <property type="project" value="TreeGrafter"/>
</dbReference>
<evidence type="ECO:0000313" key="10">
    <source>
        <dbReference type="Proteomes" id="UP000654075"/>
    </source>
</evidence>
<evidence type="ECO:0000256" key="3">
    <source>
        <dbReference type="ARBA" id="ARBA00022467"/>
    </source>
</evidence>
<dbReference type="InterPro" id="IPR037282">
    <property type="entry name" value="CapZ_alpha/beta"/>
</dbReference>
<keyword evidence="4 7" id="KW-0963">Cytoplasm</keyword>
<keyword evidence="8" id="KW-0472">Membrane</keyword>
<comment type="subcellular location">
    <subcellularLocation>
        <location evidence="1 7">Cytoplasm</location>
        <location evidence="1 7">Cytoskeleton</location>
    </subcellularLocation>
</comment>
<keyword evidence="8" id="KW-0812">Transmembrane</keyword>
<dbReference type="PRINTS" id="PR00192">
    <property type="entry name" value="FACTINCAPB"/>
</dbReference>
<organism evidence="9 10">
    <name type="scientific">Polarella glacialis</name>
    <name type="common">Dinoflagellate</name>
    <dbReference type="NCBI Taxonomy" id="89957"/>
    <lineage>
        <taxon>Eukaryota</taxon>
        <taxon>Sar</taxon>
        <taxon>Alveolata</taxon>
        <taxon>Dinophyceae</taxon>
        <taxon>Suessiales</taxon>
        <taxon>Suessiaceae</taxon>
        <taxon>Polarella</taxon>
    </lineage>
</organism>
<dbReference type="GO" id="GO:0051016">
    <property type="term" value="P:barbed-end actin filament capping"/>
    <property type="evidence" value="ECO:0007669"/>
    <property type="project" value="UniProtKB-UniRule"/>
</dbReference>
<keyword evidence="5 7" id="KW-0009">Actin-binding</keyword>
<comment type="function">
    <text evidence="7">F-actin-capping proteins bind in a Ca(2+)-independent manner to the fast growing ends of actin filaments (barbed end) thereby blocking the exchange of subunits at these ends. Unlike other capping proteins (such as gelsolin and severin), these proteins do not sever actin filaments.</text>
</comment>
<dbReference type="InterPro" id="IPR042276">
    <property type="entry name" value="CapZ_alpha/beta_2"/>
</dbReference>
<protein>
    <recommendedName>
        <fullName evidence="7">F-actin-capping protein subunit beta</fullName>
    </recommendedName>
</protein>
<evidence type="ECO:0000256" key="2">
    <source>
        <dbReference type="ARBA" id="ARBA00006039"/>
    </source>
</evidence>
<dbReference type="Proteomes" id="UP000654075">
    <property type="component" value="Unassembled WGS sequence"/>
</dbReference>
<evidence type="ECO:0000256" key="1">
    <source>
        <dbReference type="ARBA" id="ARBA00004245"/>
    </source>
</evidence>
<evidence type="ECO:0000256" key="5">
    <source>
        <dbReference type="ARBA" id="ARBA00023203"/>
    </source>
</evidence>
<feature type="transmembrane region" description="Helical" evidence="8">
    <location>
        <begin position="228"/>
        <end position="248"/>
    </location>
</feature>
<accession>A0A813EHE4</accession>
<dbReference type="Gene3D" id="1.20.58.570">
    <property type="match status" value="1"/>
</dbReference>
<comment type="subunit">
    <text evidence="7">Heterodimer of an alpha and a beta subunit.</text>
</comment>
<dbReference type="AlphaFoldDB" id="A0A813EHE4"/>
<comment type="caution">
    <text evidence="9">The sequence shown here is derived from an EMBL/GenBank/DDBJ whole genome shotgun (WGS) entry which is preliminary data.</text>
</comment>
<dbReference type="InterPro" id="IPR001698">
    <property type="entry name" value="CAPZB"/>
</dbReference>
<dbReference type="GO" id="GO:0000902">
    <property type="term" value="P:cell morphogenesis"/>
    <property type="evidence" value="ECO:0007669"/>
    <property type="project" value="TreeGrafter"/>
</dbReference>
<sequence length="282" mass="32057">MESPESPEECHRQTAAALGLLQRLPPQDLETDLDALIKIAPHLEHSLAPYVTRPLKVKLDPEQNRYFVACDYNCDGSTHRSPWSGRYCPSAELGEAEDERLFRPSERLRRLEETFNEVFDAYTTSYYEGSVSSVYLWDLDEGFAGAFLVHKELSKATSSDRKGVWDAVHVIEVKESANSHFSEYKLSSTVLVHLEVAGQSADQTELAAHVTRQAESRVDRRKKGSEDLLVLLLLVLLFCCWFCVRQIIILLLLVLLLTVACSFLCYFVVSFYIPSSCKRTLW</sequence>
<evidence type="ECO:0000313" key="9">
    <source>
        <dbReference type="EMBL" id="CAE8598355.1"/>
    </source>
</evidence>
<dbReference type="OMA" id="MFDIFEL"/>
<dbReference type="SUPFAM" id="SSF90096">
    <property type="entry name" value="Subunits of heterodimeric actin filament capping protein Capz"/>
    <property type="match status" value="1"/>
</dbReference>
<keyword evidence="3 7" id="KW-0117">Actin capping</keyword>
<evidence type="ECO:0000256" key="4">
    <source>
        <dbReference type="ARBA" id="ARBA00022490"/>
    </source>
</evidence>
<reference evidence="9" key="1">
    <citation type="submission" date="2021-02" db="EMBL/GenBank/DDBJ databases">
        <authorList>
            <person name="Dougan E. K."/>
            <person name="Rhodes N."/>
            <person name="Thang M."/>
            <person name="Chan C."/>
        </authorList>
    </citation>
    <scope>NUCLEOTIDE SEQUENCE</scope>
</reference>
<evidence type="ECO:0000256" key="6">
    <source>
        <dbReference type="ARBA" id="ARBA00023212"/>
    </source>
</evidence>
<keyword evidence="10" id="KW-1185">Reference proteome</keyword>